<dbReference type="GO" id="GO:0032027">
    <property type="term" value="F:myosin light chain binding"/>
    <property type="evidence" value="ECO:0007669"/>
    <property type="project" value="InterPro"/>
</dbReference>
<dbReference type="AlphaFoldDB" id="A0A484H309"/>
<keyword evidence="7" id="KW-1185">Reference proteome</keyword>
<name>A0A484H309_SOUCH</name>
<protein>
    <recommendedName>
        <fullName evidence="5">Spermatogenesis-associated protein 6 N-terminal domain-containing protein</fullName>
    </recommendedName>
</protein>
<dbReference type="GO" id="GO:0007283">
    <property type="term" value="P:spermatogenesis"/>
    <property type="evidence" value="ECO:0007669"/>
    <property type="project" value="InterPro"/>
</dbReference>
<feature type="chain" id="PRO_5019719361" description="Spermatogenesis-associated protein 6 N-terminal domain-containing protein" evidence="4">
    <location>
        <begin position="19"/>
        <end position="395"/>
    </location>
</feature>
<dbReference type="PANTHER" id="PTHR16435">
    <property type="entry name" value="SPERMATOGENESIS-ASSOCIATED PROTEIN 6 SPATA6"/>
    <property type="match status" value="1"/>
</dbReference>
<feature type="domain" description="Spermatogenesis-associated protein 6 N-terminal" evidence="5">
    <location>
        <begin position="13"/>
        <end position="117"/>
    </location>
</feature>
<dbReference type="PANTHER" id="PTHR16435:SF5">
    <property type="entry name" value="SPERMATOGENESIS ASSOCIATED 6-LIKE PROTEIN"/>
    <property type="match status" value="1"/>
</dbReference>
<dbReference type="Pfam" id="PF14909">
    <property type="entry name" value="SPATA6"/>
    <property type="match status" value="1"/>
</dbReference>
<sequence>TQTLFSIFFFVFKISCPGVCLPGKQDVFLGVYLLNQYLETHCFPSVFPIMIQRSMRFEKVFENAIDPGAVADILETWEELAYYEENTRDFLFPVPRLTPSYPGLCREVLMKTVEGFPVSDLCPAGLLLGEEFSGPEHFIPDRTKRCESRRPLSTSNGPKFPLSSIKMKPRESNLDRLPQGMQSRPPSPYFTRRFFQDQPAQLNLGDSFKIPGESKPPFVVRHVDSAKPFGENSSEHHSQKSRRKSDFSNFPFPVRRASSLDSLAANVKVIKEPDERIVLRNESPLSLDSSKFGKPSASYSHQGDADFHWETSFATSQHSRTPSPLLDQPLLRESRFHPGSQSMWKKIHERVCSRLMSHRSQQHLNKEDSISEVKNILQRPNYPLKKYPVHKQRYF</sequence>
<evidence type="ECO:0000256" key="2">
    <source>
        <dbReference type="ARBA" id="ARBA00022553"/>
    </source>
</evidence>
<dbReference type="InterPro" id="IPR032732">
    <property type="entry name" value="SPATA6_N"/>
</dbReference>
<feature type="non-terminal residue" evidence="6">
    <location>
        <position position="1"/>
    </location>
</feature>
<comment type="similarity">
    <text evidence="1">Belongs to the SPATA6 family.</text>
</comment>
<keyword evidence="2" id="KW-0597">Phosphoprotein</keyword>
<organism evidence="6 7">
    <name type="scientific">Sousa chinensis</name>
    <name type="common">Indo-pacific humpbacked dolphin</name>
    <name type="synonym">Steno chinensis</name>
    <dbReference type="NCBI Taxonomy" id="103600"/>
    <lineage>
        <taxon>Eukaryota</taxon>
        <taxon>Metazoa</taxon>
        <taxon>Chordata</taxon>
        <taxon>Craniata</taxon>
        <taxon>Vertebrata</taxon>
        <taxon>Euteleostomi</taxon>
        <taxon>Mammalia</taxon>
        <taxon>Eutheria</taxon>
        <taxon>Laurasiatheria</taxon>
        <taxon>Artiodactyla</taxon>
        <taxon>Whippomorpha</taxon>
        <taxon>Cetacea</taxon>
        <taxon>Odontoceti</taxon>
        <taxon>Delphinidae</taxon>
        <taxon>Sousa</taxon>
    </lineage>
</organism>
<dbReference type="InterPro" id="IPR042769">
    <property type="entry name" value="SPATA6_fam"/>
</dbReference>
<keyword evidence="4" id="KW-0732">Signal</keyword>
<feature type="region of interest" description="Disordered" evidence="3">
    <location>
        <begin position="145"/>
        <end position="183"/>
    </location>
</feature>
<evidence type="ECO:0000259" key="5">
    <source>
        <dbReference type="Pfam" id="PF14909"/>
    </source>
</evidence>
<proteinExistence type="inferred from homology"/>
<evidence type="ECO:0000313" key="7">
    <source>
        <dbReference type="Proteomes" id="UP000295264"/>
    </source>
</evidence>
<evidence type="ECO:0000256" key="4">
    <source>
        <dbReference type="SAM" id="SignalP"/>
    </source>
</evidence>
<dbReference type="EMBL" id="QWLN02000859">
    <property type="protein sequence ID" value="TEA41846.1"/>
    <property type="molecule type" value="Genomic_DNA"/>
</dbReference>
<evidence type="ECO:0000256" key="1">
    <source>
        <dbReference type="ARBA" id="ARBA00006215"/>
    </source>
</evidence>
<dbReference type="GO" id="GO:0120212">
    <property type="term" value="C:sperm head-tail coupling apparatus"/>
    <property type="evidence" value="ECO:0007669"/>
    <property type="project" value="InterPro"/>
</dbReference>
<reference evidence="6 7" key="1">
    <citation type="journal article" date="2018" name="Genomics">
        <title>Molecular footprints of inshore aquatic adaptation in Indo-Pacific humpback dolphin (Sousa chinensis).</title>
        <authorList>
            <person name="Ming Y."/>
            <person name="Jian J."/>
            <person name="Yu F."/>
            <person name="Yu X."/>
            <person name="Wang J."/>
            <person name="Liu W."/>
        </authorList>
    </citation>
    <scope>NUCLEOTIDE SEQUENCE [LARGE SCALE GENOMIC DNA]</scope>
    <source>
        <strain evidence="6">MY-2018</strain>
        <tissue evidence="6">Skin</tissue>
    </source>
</reference>
<feature type="region of interest" description="Disordered" evidence="3">
    <location>
        <begin position="227"/>
        <end position="249"/>
    </location>
</feature>
<accession>A0A484H309</accession>
<feature type="signal peptide" evidence="4">
    <location>
        <begin position="1"/>
        <end position="18"/>
    </location>
</feature>
<evidence type="ECO:0000313" key="6">
    <source>
        <dbReference type="EMBL" id="TEA41846.1"/>
    </source>
</evidence>
<comment type="caution">
    <text evidence="6">The sequence shown here is derived from an EMBL/GenBank/DDBJ whole genome shotgun (WGS) entry which is preliminary data.</text>
</comment>
<gene>
    <name evidence="6" type="ORF">DBR06_SOUSAS2410105</name>
</gene>
<evidence type="ECO:0000256" key="3">
    <source>
        <dbReference type="SAM" id="MobiDB-lite"/>
    </source>
</evidence>
<dbReference type="Proteomes" id="UP000295264">
    <property type="component" value="Unassembled WGS sequence"/>
</dbReference>